<gene>
    <name evidence="1" type="ORF">GTZ99_03155</name>
</gene>
<proteinExistence type="predicted"/>
<dbReference type="RefSeq" id="WP_161716811.1">
    <property type="nucleotide sequence ID" value="NZ_JAAAPO010000001.1"/>
</dbReference>
<accession>A0ABW9XAM2</accession>
<evidence type="ECO:0000313" key="2">
    <source>
        <dbReference type="Proteomes" id="UP000753724"/>
    </source>
</evidence>
<dbReference type="NCBIfam" id="TIGR01635">
    <property type="entry name" value="tail_comp_S"/>
    <property type="match status" value="1"/>
</dbReference>
<dbReference type="InterPro" id="IPR006522">
    <property type="entry name" value="Phage_virion_morphogenesis"/>
</dbReference>
<comment type="caution">
    <text evidence="1">The sequence shown here is derived from an EMBL/GenBank/DDBJ whole genome shotgun (WGS) entry which is preliminary data.</text>
</comment>
<dbReference type="EMBL" id="JAAAPO010000001">
    <property type="protein sequence ID" value="NBC35550.1"/>
    <property type="molecule type" value="Genomic_DNA"/>
</dbReference>
<protein>
    <submittedName>
        <fullName evidence="1">Phage virion morphogenesis protein</fullName>
    </submittedName>
</protein>
<evidence type="ECO:0000313" key="1">
    <source>
        <dbReference type="EMBL" id="NBC35550.1"/>
    </source>
</evidence>
<sequence length="159" mass="17614">MGDDLARLEEWFGQILRGLSPAERRRATLKLGQALRKSNLARIRDNVQPDGSAMEPKKARLDKRGRLRVAAGGKMFQGLRYAKHWRIDAAEDGVEILPIGKVATHTASIHHFGETVTVGRLRNGGRIRAKLPERRMLGFSEADIQTALSIAADLLEPDA</sequence>
<keyword evidence="2" id="KW-1185">Reference proteome</keyword>
<dbReference type="Pfam" id="PF05069">
    <property type="entry name" value="Phage_tail_S"/>
    <property type="match status" value="1"/>
</dbReference>
<reference evidence="2" key="1">
    <citation type="submission" date="2020-01" db="EMBL/GenBank/DDBJ databases">
        <title>Sphingomonas sp. strain CSW-10.</title>
        <authorList>
            <person name="Chen W.-M."/>
        </authorList>
    </citation>
    <scope>NUCLEOTIDE SEQUENCE [LARGE SCALE GENOMIC DNA]</scope>
    <source>
        <strain evidence="2">FSY-8</strain>
    </source>
</reference>
<dbReference type="Proteomes" id="UP000753724">
    <property type="component" value="Unassembled WGS sequence"/>
</dbReference>
<organism evidence="1 2">
    <name type="scientific">Novosphingobium ovatum</name>
    <dbReference type="NCBI Taxonomy" id="1908523"/>
    <lineage>
        <taxon>Bacteria</taxon>
        <taxon>Pseudomonadati</taxon>
        <taxon>Pseudomonadota</taxon>
        <taxon>Alphaproteobacteria</taxon>
        <taxon>Sphingomonadales</taxon>
        <taxon>Sphingomonadaceae</taxon>
        <taxon>Novosphingobium</taxon>
    </lineage>
</organism>
<name>A0ABW9XAM2_9SPHN</name>